<gene>
    <name evidence="1" type="ORF">BACSTE_02150</name>
</gene>
<reference evidence="1 2" key="1">
    <citation type="submission" date="2007-11" db="EMBL/GenBank/DDBJ databases">
        <title>Draft genome sequence of Bacteroides stercoris(ATCC 43183).</title>
        <authorList>
            <person name="Sudarsanam P."/>
            <person name="Ley R."/>
            <person name="Guruge J."/>
            <person name="Turnbaugh P.J."/>
            <person name="Mahowald M."/>
            <person name="Liep D."/>
            <person name="Gordon J."/>
        </authorList>
    </citation>
    <scope>NUCLEOTIDE SEQUENCE [LARGE SCALE GENOMIC DNA]</scope>
    <source>
        <strain evidence="1 2">ATCC 43183</strain>
    </source>
</reference>
<dbReference type="HOGENOM" id="CLU_2969914_0_0_10"/>
<reference evidence="1 2" key="2">
    <citation type="submission" date="2007-11" db="EMBL/GenBank/DDBJ databases">
        <authorList>
            <person name="Fulton L."/>
            <person name="Clifton S."/>
            <person name="Fulton B."/>
            <person name="Xu J."/>
            <person name="Minx P."/>
            <person name="Pepin K.H."/>
            <person name="Johnson M."/>
            <person name="Thiruvilangam P."/>
            <person name="Bhonagiri V."/>
            <person name="Nash W.E."/>
            <person name="Mardis E.R."/>
            <person name="Wilson R.K."/>
        </authorList>
    </citation>
    <scope>NUCLEOTIDE SEQUENCE [LARGE SCALE GENOMIC DNA]</scope>
    <source>
        <strain evidence="1 2">ATCC 43183</strain>
    </source>
</reference>
<name>B0NRN9_BACSE</name>
<evidence type="ECO:0000313" key="2">
    <source>
        <dbReference type="Proteomes" id="UP000004713"/>
    </source>
</evidence>
<organism evidence="1 2">
    <name type="scientific">Bacteroides stercoris ATCC 43183</name>
    <dbReference type="NCBI Taxonomy" id="449673"/>
    <lineage>
        <taxon>Bacteria</taxon>
        <taxon>Pseudomonadati</taxon>
        <taxon>Bacteroidota</taxon>
        <taxon>Bacteroidia</taxon>
        <taxon>Bacteroidales</taxon>
        <taxon>Bacteroidaceae</taxon>
        <taxon>Bacteroides</taxon>
    </lineage>
</organism>
<comment type="caution">
    <text evidence="1">The sequence shown here is derived from an EMBL/GenBank/DDBJ whole genome shotgun (WGS) entry which is preliminary data.</text>
</comment>
<dbReference type="Proteomes" id="UP000004713">
    <property type="component" value="Unassembled WGS sequence"/>
</dbReference>
<proteinExistence type="predicted"/>
<evidence type="ECO:0000313" key="1">
    <source>
        <dbReference type="EMBL" id="EDS14465.1"/>
    </source>
</evidence>
<accession>B0NRN9</accession>
<protein>
    <submittedName>
        <fullName evidence="1">Uncharacterized protein</fullName>
    </submittedName>
</protein>
<sequence>MKDVVLDPKRKYPFRAVIKVVRYGTMYGFKFFPPNTPITQEDRDNFEYYKRNKYKKNR</sequence>
<dbReference type="AlphaFoldDB" id="B0NRN9"/>
<dbReference type="EMBL" id="ABFZ02000020">
    <property type="protein sequence ID" value="EDS14465.1"/>
    <property type="molecule type" value="Genomic_DNA"/>
</dbReference>